<accession>A0AAU7TV65</accession>
<dbReference type="Pfam" id="PF06296">
    <property type="entry name" value="RelE"/>
    <property type="match status" value="1"/>
</dbReference>
<sequence>MSATTRVFKTKWFSKQARRHLIGDKELCRAITAVKLGYADDLGGGVFKKRLQQNRDRAIILAKGGKNWIYTFLFAKQDQSNLSESELEGFRELAKQYSLISNEALNRLLAVRELVEMCHDHNA</sequence>
<protein>
    <submittedName>
        <fullName evidence="1">Type II toxin-antitoxin system RelE/ParE family toxin</fullName>
    </submittedName>
</protein>
<dbReference type="RefSeq" id="WP_192236992.1">
    <property type="nucleotide sequence ID" value="NZ_CP158292.1"/>
</dbReference>
<evidence type="ECO:0000313" key="1">
    <source>
        <dbReference type="EMBL" id="XBV44433.1"/>
    </source>
</evidence>
<dbReference type="EMBL" id="CP158292">
    <property type="protein sequence ID" value="XBV44433.1"/>
    <property type="molecule type" value="Genomic_DNA"/>
</dbReference>
<dbReference type="InterPro" id="IPR009387">
    <property type="entry name" value="HigB-2"/>
</dbReference>
<organism evidence="1">
    <name type="scientific">Pantoea sp. BJ2</name>
    <dbReference type="NCBI Taxonomy" id="3141322"/>
    <lineage>
        <taxon>Bacteria</taxon>
        <taxon>Pseudomonadati</taxon>
        <taxon>Pseudomonadota</taxon>
        <taxon>Gammaproteobacteria</taxon>
        <taxon>Enterobacterales</taxon>
        <taxon>Erwiniaceae</taxon>
        <taxon>Pantoea</taxon>
    </lineage>
</organism>
<dbReference type="PIRSF" id="PIRSF018634">
    <property type="entry name" value="UCP018634"/>
    <property type="match status" value="1"/>
</dbReference>
<dbReference type="AlphaFoldDB" id="A0AAU7TV65"/>
<proteinExistence type="predicted"/>
<reference evidence="1" key="1">
    <citation type="submission" date="2024-06" db="EMBL/GenBank/DDBJ databases">
        <title>Multiomics insights into the TNT degradation mechanism by Pantoea sp. BJ2 isolated from an ammunition destruction site.</title>
        <authorList>
            <person name="Luo J."/>
        </authorList>
    </citation>
    <scope>NUCLEOTIDE SEQUENCE</scope>
    <source>
        <strain evidence="1">BJ2</strain>
    </source>
</reference>
<name>A0AAU7TV65_9GAMM</name>
<gene>
    <name evidence="1" type="ORF">AAF463_17865</name>
</gene>